<feature type="chain" id="PRO_5046322070" evidence="1">
    <location>
        <begin position="25"/>
        <end position="242"/>
    </location>
</feature>
<proteinExistence type="predicted"/>
<evidence type="ECO:0000256" key="1">
    <source>
        <dbReference type="SAM" id="SignalP"/>
    </source>
</evidence>
<gene>
    <name evidence="2" type="ORF">ACFQZS_06845</name>
</gene>
<keyword evidence="1" id="KW-0732">Signal</keyword>
<evidence type="ECO:0000313" key="3">
    <source>
        <dbReference type="Proteomes" id="UP001596958"/>
    </source>
</evidence>
<dbReference type="EMBL" id="JBHTHU010000005">
    <property type="protein sequence ID" value="MFD0749853.1"/>
    <property type="molecule type" value="Genomic_DNA"/>
</dbReference>
<sequence>MANLKARLFGLFFILSIISFSAKAQNNKPGVFGIATITMPGDSVTRWGGYIELQTRSNKFFNQFFYYETKGGISYDIANNYTALLGAGRYVTDENDLGLTPNTEFRMWEQMTVNSFLDRVKFEHRYRAEQRWVNGIYRNRFRYRLSMVIPLNNKKVSPGTFFIGIFDEVFFNNKAPHFERNRFSAGLGYQFDKSFSLQLGWLNQYNYNLATAGAKNNLAININYRIHRDHKKSKEQIPTSAD</sequence>
<organism evidence="2 3">
    <name type="scientific">Mucilaginibacter calamicampi</name>
    <dbReference type="NCBI Taxonomy" id="1302352"/>
    <lineage>
        <taxon>Bacteria</taxon>
        <taxon>Pseudomonadati</taxon>
        <taxon>Bacteroidota</taxon>
        <taxon>Sphingobacteriia</taxon>
        <taxon>Sphingobacteriales</taxon>
        <taxon>Sphingobacteriaceae</taxon>
        <taxon>Mucilaginibacter</taxon>
    </lineage>
</organism>
<dbReference type="Proteomes" id="UP001596958">
    <property type="component" value="Unassembled WGS sequence"/>
</dbReference>
<keyword evidence="3" id="KW-1185">Reference proteome</keyword>
<evidence type="ECO:0000313" key="2">
    <source>
        <dbReference type="EMBL" id="MFD0749853.1"/>
    </source>
</evidence>
<dbReference type="RefSeq" id="WP_377098577.1">
    <property type="nucleotide sequence ID" value="NZ_JBHTHU010000005.1"/>
</dbReference>
<protein>
    <submittedName>
        <fullName evidence="2">DUF2490 domain-containing protein</fullName>
    </submittedName>
</protein>
<feature type="signal peptide" evidence="1">
    <location>
        <begin position="1"/>
        <end position="24"/>
    </location>
</feature>
<dbReference type="Pfam" id="PF10677">
    <property type="entry name" value="DUF2490"/>
    <property type="match status" value="1"/>
</dbReference>
<accession>A0ABW2YX78</accession>
<name>A0ABW2YX78_9SPHI</name>
<dbReference type="InterPro" id="IPR019619">
    <property type="entry name" value="DUF2490"/>
</dbReference>
<reference evidence="3" key="1">
    <citation type="journal article" date="2019" name="Int. J. Syst. Evol. Microbiol.">
        <title>The Global Catalogue of Microorganisms (GCM) 10K type strain sequencing project: providing services to taxonomists for standard genome sequencing and annotation.</title>
        <authorList>
            <consortium name="The Broad Institute Genomics Platform"/>
            <consortium name="The Broad Institute Genome Sequencing Center for Infectious Disease"/>
            <person name="Wu L."/>
            <person name="Ma J."/>
        </authorList>
    </citation>
    <scope>NUCLEOTIDE SEQUENCE [LARGE SCALE GENOMIC DNA]</scope>
    <source>
        <strain evidence="3">CCUG 63418</strain>
    </source>
</reference>
<comment type="caution">
    <text evidence="2">The sequence shown here is derived from an EMBL/GenBank/DDBJ whole genome shotgun (WGS) entry which is preliminary data.</text>
</comment>